<organism evidence="1 2">
    <name type="scientific">Paenibacillus methanolicus</name>
    <dbReference type="NCBI Taxonomy" id="582686"/>
    <lineage>
        <taxon>Bacteria</taxon>
        <taxon>Bacillati</taxon>
        <taxon>Bacillota</taxon>
        <taxon>Bacilli</taxon>
        <taxon>Bacillales</taxon>
        <taxon>Paenibacillaceae</taxon>
        <taxon>Paenibacillus</taxon>
    </lineage>
</organism>
<dbReference type="InterPro" id="IPR036638">
    <property type="entry name" value="HLH_DNA-bd_sf"/>
</dbReference>
<dbReference type="InterPro" id="IPR037208">
    <property type="entry name" value="Spo0E-like_sf"/>
</dbReference>
<dbReference type="SUPFAM" id="SSF140500">
    <property type="entry name" value="BAS1536-like"/>
    <property type="match status" value="1"/>
</dbReference>
<evidence type="ECO:0000313" key="2">
    <source>
        <dbReference type="Proteomes" id="UP000323257"/>
    </source>
</evidence>
<dbReference type="Gene3D" id="4.10.280.10">
    <property type="entry name" value="Helix-loop-helix DNA-binding domain"/>
    <property type="match status" value="1"/>
</dbReference>
<reference evidence="1 2" key="1">
    <citation type="submission" date="2019-07" db="EMBL/GenBank/DDBJ databases">
        <title>Genomic Encyclopedia of Type Strains, Phase III (KMG-III): the genomes of soil and plant-associated and newly described type strains.</title>
        <authorList>
            <person name="Whitman W."/>
        </authorList>
    </citation>
    <scope>NUCLEOTIDE SEQUENCE [LARGE SCALE GENOMIC DNA]</scope>
    <source>
        <strain evidence="1 2">BL24</strain>
    </source>
</reference>
<dbReference type="EMBL" id="VNHS01000002">
    <property type="protein sequence ID" value="TYP77830.1"/>
    <property type="molecule type" value="Genomic_DNA"/>
</dbReference>
<dbReference type="RefSeq" id="WP_148928318.1">
    <property type="nucleotide sequence ID" value="NZ_VNHS01000002.1"/>
</dbReference>
<accession>A0A5S5CHK7</accession>
<dbReference type="GO" id="GO:0046983">
    <property type="term" value="F:protein dimerization activity"/>
    <property type="evidence" value="ECO:0007669"/>
    <property type="project" value="InterPro"/>
</dbReference>
<comment type="caution">
    <text evidence="1">The sequence shown here is derived from an EMBL/GenBank/DDBJ whole genome shotgun (WGS) entry which is preliminary data.</text>
</comment>
<dbReference type="Pfam" id="PF09388">
    <property type="entry name" value="SpoOE-like"/>
    <property type="match status" value="1"/>
</dbReference>
<name>A0A5S5CHK7_9BACL</name>
<dbReference type="AlphaFoldDB" id="A0A5S5CHK7"/>
<sequence>MDKEYGRLERMRGELIEAAARKKTFLHHDVLLLSQSLDLLIVKAQAEKLRRWKSTNATGG</sequence>
<gene>
    <name evidence="1" type="ORF">BCM02_102396</name>
</gene>
<dbReference type="InterPro" id="IPR018540">
    <property type="entry name" value="Spo0E-like"/>
</dbReference>
<dbReference type="Proteomes" id="UP000323257">
    <property type="component" value="Unassembled WGS sequence"/>
</dbReference>
<proteinExistence type="predicted"/>
<evidence type="ECO:0000313" key="1">
    <source>
        <dbReference type="EMBL" id="TYP77830.1"/>
    </source>
</evidence>
<protein>
    <submittedName>
        <fullName evidence="1">Spo0E like sporulation regulatory protein</fullName>
    </submittedName>
</protein>
<dbReference type="GO" id="GO:0043937">
    <property type="term" value="P:regulation of sporulation"/>
    <property type="evidence" value="ECO:0007669"/>
    <property type="project" value="InterPro"/>
</dbReference>
<keyword evidence="2" id="KW-1185">Reference proteome</keyword>